<dbReference type="PROSITE" id="PS00211">
    <property type="entry name" value="ABC_TRANSPORTER_1"/>
    <property type="match status" value="2"/>
</dbReference>
<dbReference type="NCBIfam" id="NF000355">
    <property type="entry name" value="ribo_prot_ABC_F"/>
    <property type="match status" value="1"/>
</dbReference>
<organism evidence="6 7">
    <name type="scientific">Pedobacter hiemivivus</name>
    <dbReference type="NCBI Taxonomy" id="2530454"/>
    <lineage>
        <taxon>Bacteria</taxon>
        <taxon>Pseudomonadati</taxon>
        <taxon>Bacteroidota</taxon>
        <taxon>Sphingobacteriia</taxon>
        <taxon>Sphingobacteriales</taxon>
        <taxon>Sphingobacteriaceae</taxon>
        <taxon>Pedobacter</taxon>
    </lineage>
</organism>
<name>A0A4R0N1P6_9SPHI</name>
<dbReference type="FunFam" id="3.40.50.300:FF:001320">
    <property type="entry name" value="Heme ABC transporter ATP-binding protein"/>
    <property type="match status" value="1"/>
</dbReference>
<dbReference type="GO" id="GO:0016887">
    <property type="term" value="F:ATP hydrolysis activity"/>
    <property type="evidence" value="ECO:0007669"/>
    <property type="project" value="InterPro"/>
</dbReference>
<dbReference type="InterPro" id="IPR027417">
    <property type="entry name" value="P-loop_NTPase"/>
</dbReference>
<feature type="domain" description="ABC transporter" evidence="5">
    <location>
        <begin position="338"/>
        <end position="529"/>
    </location>
</feature>
<dbReference type="Gene3D" id="3.40.50.300">
    <property type="entry name" value="P-loop containing nucleotide triphosphate hydrolases"/>
    <property type="match status" value="2"/>
</dbReference>
<evidence type="ECO:0000256" key="2">
    <source>
        <dbReference type="ARBA" id="ARBA00022741"/>
    </source>
</evidence>
<evidence type="ECO:0000256" key="1">
    <source>
        <dbReference type="ARBA" id="ARBA00022737"/>
    </source>
</evidence>
<dbReference type="CDD" id="cd03221">
    <property type="entry name" value="ABCF_EF-3"/>
    <property type="match status" value="2"/>
</dbReference>
<dbReference type="SUPFAM" id="SSF52540">
    <property type="entry name" value="P-loop containing nucleoside triphosphate hydrolases"/>
    <property type="match status" value="2"/>
</dbReference>
<sequence>MLILQGVTYTHPNRDLLFSDLNLVINKQEKIALIGNNGVGKSTLLNILSGNLTPSAGAVNAKSNPYYIPQLFGQFNDYNVAQALRIDHKLKALTEILDGHLTDTNLALLEDDWGIEERYKEALSYWHLDELDLTQKMGTLSGGQKTRVFLAGIAIHRPDIVLLDEPSNHLDAHSRSILYDYIKSTKQTLVVVSHDRTLLNLLNTVYELSKRGITTYGGNYDFYTSQKAIEGNALAHDLKIKEKTLRKAKETEKESLERQQKLDARGKKKQEKAGLPTIVMNTLRNNAENSTSRMKGIHSEKVSAISQQLHQLREAIPDIDKMKMDFDNSTLHKGKILMTARDANFGYEDRLLWKEGLNFQIKSGERIAIKGLNGSGKTTLIKMILGELAPLSGNLDRAEIKTVYIDQDYSLIDNTLNVYEQVQRYNSGALQEHEIKIRLSRFLFTKEYWEKPCTALSGGEKMRLMLCSLTISNQAPDIIVLDEPTNNLDIMNVEILTAAINQYKGTLLVVCHDEYFLKQIEIERSILLILHQC</sequence>
<dbReference type="PANTHER" id="PTHR19211:SF6">
    <property type="entry name" value="BLL7188 PROTEIN"/>
    <property type="match status" value="1"/>
</dbReference>
<evidence type="ECO:0000259" key="5">
    <source>
        <dbReference type="PROSITE" id="PS50893"/>
    </source>
</evidence>
<feature type="domain" description="ABC transporter" evidence="5">
    <location>
        <begin position="2"/>
        <end position="235"/>
    </location>
</feature>
<accession>A0A4R0N1P6</accession>
<keyword evidence="1" id="KW-0677">Repeat</keyword>
<evidence type="ECO:0000313" key="7">
    <source>
        <dbReference type="Proteomes" id="UP000291117"/>
    </source>
</evidence>
<dbReference type="OrthoDB" id="9804035at2"/>
<dbReference type="SMART" id="SM00382">
    <property type="entry name" value="AAA"/>
    <property type="match status" value="2"/>
</dbReference>
<dbReference type="AlphaFoldDB" id="A0A4R0N1P6"/>
<dbReference type="InterPro" id="IPR050611">
    <property type="entry name" value="ABCF"/>
</dbReference>
<gene>
    <name evidence="6" type="ORF">EZ444_18150</name>
</gene>
<keyword evidence="7" id="KW-1185">Reference proteome</keyword>
<dbReference type="EMBL" id="SJSM01000012">
    <property type="protein sequence ID" value="TCC93183.1"/>
    <property type="molecule type" value="Genomic_DNA"/>
</dbReference>
<keyword evidence="2" id="KW-0547">Nucleotide-binding</keyword>
<comment type="caution">
    <text evidence="6">The sequence shown here is derived from an EMBL/GenBank/DDBJ whole genome shotgun (WGS) entry which is preliminary data.</text>
</comment>
<dbReference type="InterPro" id="IPR017871">
    <property type="entry name" value="ABC_transporter-like_CS"/>
</dbReference>
<dbReference type="InterPro" id="IPR003593">
    <property type="entry name" value="AAA+_ATPase"/>
</dbReference>
<evidence type="ECO:0000256" key="3">
    <source>
        <dbReference type="ARBA" id="ARBA00022840"/>
    </source>
</evidence>
<protein>
    <submittedName>
        <fullName evidence="6">ABC-F family ATP-binding cassette domain-containing protein</fullName>
    </submittedName>
</protein>
<dbReference type="PROSITE" id="PS50893">
    <property type="entry name" value="ABC_TRANSPORTER_2"/>
    <property type="match status" value="2"/>
</dbReference>
<feature type="compositionally biased region" description="Basic and acidic residues" evidence="4">
    <location>
        <begin position="246"/>
        <end position="265"/>
    </location>
</feature>
<keyword evidence="3 6" id="KW-0067">ATP-binding</keyword>
<proteinExistence type="predicted"/>
<dbReference type="PANTHER" id="PTHR19211">
    <property type="entry name" value="ATP-BINDING TRANSPORT PROTEIN-RELATED"/>
    <property type="match status" value="1"/>
</dbReference>
<dbReference type="RefSeq" id="WP_131610556.1">
    <property type="nucleotide sequence ID" value="NZ_SJSM01000012.1"/>
</dbReference>
<dbReference type="Pfam" id="PF00005">
    <property type="entry name" value="ABC_tran"/>
    <property type="match status" value="2"/>
</dbReference>
<dbReference type="InterPro" id="IPR003439">
    <property type="entry name" value="ABC_transporter-like_ATP-bd"/>
</dbReference>
<dbReference type="GO" id="GO:0005524">
    <property type="term" value="F:ATP binding"/>
    <property type="evidence" value="ECO:0007669"/>
    <property type="project" value="UniProtKB-KW"/>
</dbReference>
<evidence type="ECO:0000256" key="4">
    <source>
        <dbReference type="SAM" id="MobiDB-lite"/>
    </source>
</evidence>
<reference evidence="6 7" key="1">
    <citation type="submission" date="2019-02" db="EMBL/GenBank/DDBJ databases">
        <title>Pedobacter sp. RP-3-8 sp. nov., isolated from Arctic soil.</title>
        <authorList>
            <person name="Dahal R.H."/>
        </authorList>
    </citation>
    <scope>NUCLEOTIDE SEQUENCE [LARGE SCALE GENOMIC DNA]</scope>
    <source>
        <strain evidence="6 7">RP-3-8</strain>
    </source>
</reference>
<dbReference type="Proteomes" id="UP000291117">
    <property type="component" value="Unassembled WGS sequence"/>
</dbReference>
<evidence type="ECO:0000313" key="6">
    <source>
        <dbReference type="EMBL" id="TCC93183.1"/>
    </source>
</evidence>
<feature type="region of interest" description="Disordered" evidence="4">
    <location>
        <begin position="246"/>
        <end position="272"/>
    </location>
</feature>